<protein>
    <submittedName>
        <fullName evidence="1">Uncharacterized protein</fullName>
    </submittedName>
</protein>
<proteinExistence type="predicted"/>
<name>A0ABQ5K519_9EUKA</name>
<dbReference type="Proteomes" id="UP001057375">
    <property type="component" value="Unassembled WGS sequence"/>
</dbReference>
<gene>
    <name evidence="1" type="ORF">ADUPG1_004776</name>
</gene>
<reference evidence="1" key="1">
    <citation type="submission" date="2022-03" db="EMBL/GenBank/DDBJ databases">
        <title>Draft genome sequence of Aduncisulcus paluster, a free-living microaerophilic Fornicata.</title>
        <authorList>
            <person name="Yuyama I."/>
            <person name="Kume K."/>
            <person name="Tamura T."/>
            <person name="Inagaki Y."/>
            <person name="Hashimoto T."/>
        </authorList>
    </citation>
    <scope>NUCLEOTIDE SEQUENCE</scope>
    <source>
        <strain evidence="1">NY0171</strain>
    </source>
</reference>
<keyword evidence="2" id="KW-1185">Reference proteome</keyword>
<organism evidence="1 2">
    <name type="scientific">Aduncisulcus paluster</name>
    <dbReference type="NCBI Taxonomy" id="2918883"/>
    <lineage>
        <taxon>Eukaryota</taxon>
        <taxon>Metamonada</taxon>
        <taxon>Carpediemonas-like organisms</taxon>
        <taxon>Aduncisulcus</taxon>
    </lineage>
</organism>
<accession>A0ABQ5K519</accession>
<sequence length="28" mass="2943">MCVLNDQSSLDYATACTPAQAREALSLA</sequence>
<evidence type="ECO:0000313" key="1">
    <source>
        <dbReference type="EMBL" id="GKT27678.1"/>
    </source>
</evidence>
<dbReference type="EMBL" id="BQXS01007430">
    <property type="protein sequence ID" value="GKT27678.1"/>
    <property type="molecule type" value="Genomic_DNA"/>
</dbReference>
<comment type="caution">
    <text evidence="1">The sequence shown here is derived from an EMBL/GenBank/DDBJ whole genome shotgun (WGS) entry which is preliminary data.</text>
</comment>
<evidence type="ECO:0000313" key="2">
    <source>
        <dbReference type="Proteomes" id="UP001057375"/>
    </source>
</evidence>
<feature type="non-terminal residue" evidence="1">
    <location>
        <position position="28"/>
    </location>
</feature>